<organism evidence="2 3">
    <name type="scientific">Paramarasmius palmivorus</name>
    <dbReference type="NCBI Taxonomy" id="297713"/>
    <lineage>
        <taxon>Eukaryota</taxon>
        <taxon>Fungi</taxon>
        <taxon>Dikarya</taxon>
        <taxon>Basidiomycota</taxon>
        <taxon>Agaricomycotina</taxon>
        <taxon>Agaricomycetes</taxon>
        <taxon>Agaricomycetidae</taxon>
        <taxon>Agaricales</taxon>
        <taxon>Marasmiineae</taxon>
        <taxon>Marasmiaceae</taxon>
        <taxon>Paramarasmius</taxon>
    </lineage>
</organism>
<feature type="compositionally biased region" description="Low complexity" evidence="1">
    <location>
        <begin position="132"/>
        <end position="143"/>
    </location>
</feature>
<feature type="region of interest" description="Disordered" evidence="1">
    <location>
        <begin position="166"/>
        <end position="267"/>
    </location>
</feature>
<gene>
    <name evidence="2" type="ORF">VNI00_010589</name>
</gene>
<dbReference type="InterPro" id="IPR012677">
    <property type="entry name" value="Nucleotide-bd_a/b_plait_sf"/>
</dbReference>
<evidence type="ECO:0000313" key="3">
    <source>
        <dbReference type="Proteomes" id="UP001383192"/>
    </source>
</evidence>
<evidence type="ECO:0000256" key="1">
    <source>
        <dbReference type="SAM" id="MobiDB-lite"/>
    </source>
</evidence>
<dbReference type="InterPro" id="IPR035979">
    <property type="entry name" value="RBD_domain_sf"/>
</dbReference>
<protein>
    <recommendedName>
        <fullName evidence="4">RRM domain-containing protein</fullName>
    </recommendedName>
</protein>
<evidence type="ECO:0008006" key="4">
    <source>
        <dbReference type="Google" id="ProtNLM"/>
    </source>
</evidence>
<dbReference type="SUPFAM" id="SSF54928">
    <property type="entry name" value="RNA-binding domain, RBD"/>
    <property type="match status" value="1"/>
</dbReference>
<keyword evidence="3" id="KW-1185">Reference proteome</keyword>
<comment type="caution">
    <text evidence="2">The sequence shown here is derived from an EMBL/GenBank/DDBJ whole genome shotgun (WGS) entry which is preliminary data.</text>
</comment>
<feature type="compositionally biased region" description="Polar residues" evidence="1">
    <location>
        <begin position="245"/>
        <end position="258"/>
    </location>
</feature>
<proteinExistence type="predicted"/>
<dbReference type="Gene3D" id="3.30.70.330">
    <property type="match status" value="1"/>
</dbReference>
<feature type="compositionally biased region" description="Polar residues" evidence="1">
    <location>
        <begin position="210"/>
        <end position="219"/>
    </location>
</feature>
<feature type="compositionally biased region" description="Basic and acidic residues" evidence="1">
    <location>
        <begin position="83"/>
        <end position="96"/>
    </location>
</feature>
<sequence length="275" mass="30672">MNATLKVTLCNSKETIDERRVQVLFEHYGEIRRVIRVPGVQAYATIRHLEFFDTRDCIKAQKELHGHELQGGTIEVEFVEQKETADTMRGEEESRRVKLKGTKRSYDQANEDTSSGPFWSDTEDSTLEHYPQSSQSSNDDGSNTISERLAEAQKLQRLLSALKPRNPVAPPALASQPAPAPAPALSPAQVPAQVPAPTPTPTPTIITQPEPSSSFQPQNVYIAPPTQPITRDPRLRRHQTPVVPSRQSHPATSPTANTVDPRRKNSNQWVDLFNF</sequence>
<dbReference type="AlphaFoldDB" id="A0AAW0CID0"/>
<feature type="region of interest" description="Disordered" evidence="1">
    <location>
        <begin position="83"/>
        <end position="143"/>
    </location>
</feature>
<evidence type="ECO:0000313" key="2">
    <source>
        <dbReference type="EMBL" id="KAK7038705.1"/>
    </source>
</evidence>
<name>A0AAW0CID0_9AGAR</name>
<feature type="compositionally biased region" description="Polar residues" evidence="1">
    <location>
        <begin position="107"/>
        <end position="117"/>
    </location>
</feature>
<dbReference type="Proteomes" id="UP001383192">
    <property type="component" value="Unassembled WGS sequence"/>
</dbReference>
<dbReference type="GO" id="GO:0003676">
    <property type="term" value="F:nucleic acid binding"/>
    <property type="evidence" value="ECO:0007669"/>
    <property type="project" value="InterPro"/>
</dbReference>
<reference evidence="2 3" key="1">
    <citation type="submission" date="2024-01" db="EMBL/GenBank/DDBJ databases">
        <title>A draft genome for a cacao thread blight-causing isolate of Paramarasmius palmivorus.</title>
        <authorList>
            <person name="Baruah I.K."/>
            <person name="Bukari Y."/>
            <person name="Amoako-Attah I."/>
            <person name="Meinhardt L.W."/>
            <person name="Bailey B.A."/>
            <person name="Cohen S.P."/>
        </authorList>
    </citation>
    <scope>NUCLEOTIDE SEQUENCE [LARGE SCALE GENOMIC DNA]</scope>
    <source>
        <strain evidence="2 3">GH-12</strain>
    </source>
</reference>
<dbReference type="EMBL" id="JAYKXP010000043">
    <property type="protein sequence ID" value="KAK7038705.1"/>
    <property type="molecule type" value="Genomic_DNA"/>
</dbReference>
<accession>A0AAW0CID0</accession>